<comment type="caution">
    <text evidence="1">The sequence shown here is derived from an EMBL/GenBank/DDBJ whole genome shotgun (WGS) entry which is preliminary data.</text>
</comment>
<evidence type="ECO:0000313" key="1">
    <source>
        <dbReference type="EMBL" id="KAI9906479.1"/>
    </source>
</evidence>
<gene>
    <name evidence="1" type="ORF">PsorP6_016359</name>
</gene>
<organism evidence="1 2">
    <name type="scientific">Peronosclerospora sorghi</name>
    <dbReference type="NCBI Taxonomy" id="230839"/>
    <lineage>
        <taxon>Eukaryota</taxon>
        <taxon>Sar</taxon>
        <taxon>Stramenopiles</taxon>
        <taxon>Oomycota</taxon>
        <taxon>Peronosporomycetes</taxon>
        <taxon>Peronosporales</taxon>
        <taxon>Peronosporaceae</taxon>
        <taxon>Peronosclerospora</taxon>
    </lineage>
</organism>
<sequence>MSPKSSSAVKSLKELAVSVNEHGKSVCISPEGMRSKDGMVSNRSDYMSCFISTLLLIAWPDDDSLGSAEYFVLGKSLELCTALYGLAHVTVILKWETMNARLTLAGTTVDD</sequence>
<name>A0ACC0VJ18_9STRA</name>
<evidence type="ECO:0000313" key="2">
    <source>
        <dbReference type="Proteomes" id="UP001163321"/>
    </source>
</evidence>
<keyword evidence="2" id="KW-1185">Reference proteome</keyword>
<protein>
    <submittedName>
        <fullName evidence="1">Uncharacterized protein</fullName>
    </submittedName>
</protein>
<reference evidence="1 2" key="1">
    <citation type="journal article" date="2022" name="bioRxiv">
        <title>The genome of the oomycete Peronosclerospora sorghi, a cosmopolitan pathogen of maize and sorghum, is inflated with dispersed pseudogenes.</title>
        <authorList>
            <person name="Fletcher K."/>
            <person name="Martin F."/>
            <person name="Isakeit T."/>
            <person name="Cavanaugh K."/>
            <person name="Magill C."/>
            <person name="Michelmore R."/>
        </authorList>
    </citation>
    <scope>NUCLEOTIDE SEQUENCE [LARGE SCALE GENOMIC DNA]</scope>
    <source>
        <strain evidence="1">P6</strain>
    </source>
</reference>
<accession>A0ACC0VJ18</accession>
<dbReference type="Proteomes" id="UP001163321">
    <property type="component" value="Chromosome 8"/>
</dbReference>
<proteinExistence type="predicted"/>
<dbReference type="EMBL" id="CM047587">
    <property type="protein sequence ID" value="KAI9906479.1"/>
    <property type="molecule type" value="Genomic_DNA"/>
</dbReference>